<dbReference type="Proteomes" id="UP000610527">
    <property type="component" value="Unassembled WGS sequence"/>
</dbReference>
<protein>
    <submittedName>
        <fullName evidence="1">Uncharacterized protein</fullName>
    </submittedName>
</protein>
<keyword evidence="2" id="KW-1185">Reference proteome</keyword>
<dbReference type="GeneID" id="74186231"/>
<evidence type="ECO:0000313" key="2">
    <source>
        <dbReference type="Proteomes" id="UP000610527"/>
    </source>
</evidence>
<name>A0ABX2LTD3_9STAP</name>
<gene>
    <name evidence="1" type="ORF">HUN84_09535</name>
</gene>
<evidence type="ECO:0000313" key="1">
    <source>
        <dbReference type="EMBL" id="NUI82953.1"/>
    </source>
</evidence>
<proteinExistence type="predicted"/>
<accession>A0ABX2LTD3</accession>
<reference evidence="1 2" key="1">
    <citation type="submission" date="2020-06" db="EMBL/GenBank/DDBJ databases">
        <title>Staphylococcus borealis sp. nov. -A novel member of the Staphylococcaceae family isolated from skin and blood in humans.</title>
        <authorList>
            <person name="Pain M."/>
            <person name="Wolden R."/>
            <person name="Jaen-Luchoro D."/>
            <person name="Salva-Serra F."/>
            <person name="Iglesias B.P."/>
            <person name="Karlsson R."/>
            <person name="Klingenberg C."/>
            <person name="Cavanagh J.P."/>
        </authorList>
    </citation>
    <scope>NUCLEOTIDE SEQUENCE [LARGE SCALE GENOMIC DNA]</scope>
    <source>
        <strain evidence="1 2">58-22</strain>
    </source>
</reference>
<organism evidence="1 2">
    <name type="scientific">Staphylococcus borealis</name>
    <dbReference type="NCBI Taxonomy" id="2742203"/>
    <lineage>
        <taxon>Bacteria</taxon>
        <taxon>Bacillati</taxon>
        <taxon>Bacillota</taxon>
        <taxon>Bacilli</taxon>
        <taxon>Bacillales</taxon>
        <taxon>Staphylococcaceae</taxon>
        <taxon>Staphylococcus</taxon>
    </lineage>
</organism>
<dbReference type="EMBL" id="JABVEG010000006">
    <property type="protein sequence ID" value="NUI82953.1"/>
    <property type="molecule type" value="Genomic_DNA"/>
</dbReference>
<dbReference type="RefSeq" id="WP_053029879.1">
    <property type="nucleotide sequence ID" value="NZ_CUEE01000004.1"/>
</dbReference>
<sequence>MTNWKINNQSHRQLMVQAYENEISIVEPYHNGAFRILAEIDLNQTSNETQLNDEKLYVSVSKENEEINIYDRVN</sequence>
<comment type="caution">
    <text evidence="1">The sequence shown here is derived from an EMBL/GenBank/DDBJ whole genome shotgun (WGS) entry which is preliminary data.</text>
</comment>